<proteinExistence type="predicted"/>
<gene>
    <name evidence="4" type="ORF">EZV62_018649</name>
</gene>
<keyword evidence="3" id="KW-0472">Membrane</keyword>
<keyword evidence="1" id="KW-0547">Nucleotide-binding</keyword>
<evidence type="ECO:0000256" key="2">
    <source>
        <dbReference type="ARBA" id="ARBA00022840"/>
    </source>
</evidence>
<reference evidence="5" key="1">
    <citation type="journal article" date="2019" name="Gigascience">
        <title>De novo genome assembly of the endangered Acer yangbiense, a plant species with extremely small populations endemic to Yunnan Province, China.</title>
        <authorList>
            <person name="Yang J."/>
            <person name="Wariss H.M."/>
            <person name="Tao L."/>
            <person name="Zhang R."/>
            <person name="Yun Q."/>
            <person name="Hollingsworth P."/>
            <person name="Dao Z."/>
            <person name="Luo G."/>
            <person name="Guo H."/>
            <person name="Ma Y."/>
            <person name="Sun W."/>
        </authorList>
    </citation>
    <scope>NUCLEOTIDE SEQUENCE [LARGE SCALE GENOMIC DNA]</scope>
    <source>
        <strain evidence="5">cv. Malutang</strain>
    </source>
</reference>
<evidence type="ECO:0008006" key="6">
    <source>
        <dbReference type="Google" id="ProtNLM"/>
    </source>
</evidence>
<organism evidence="4 5">
    <name type="scientific">Acer yangbiense</name>
    <dbReference type="NCBI Taxonomy" id="1000413"/>
    <lineage>
        <taxon>Eukaryota</taxon>
        <taxon>Viridiplantae</taxon>
        <taxon>Streptophyta</taxon>
        <taxon>Embryophyta</taxon>
        <taxon>Tracheophyta</taxon>
        <taxon>Spermatophyta</taxon>
        <taxon>Magnoliopsida</taxon>
        <taxon>eudicotyledons</taxon>
        <taxon>Gunneridae</taxon>
        <taxon>Pentapetalae</taxon>
        <taxon>rosids</taxon>
        <taxon>malvids</taxon>
        <taxon>Sapindales</taxon>
        <taxon>Sapindaceae</taxon>
        <taxon>Hippocastanoideae</taxon>
        <taxon>Acereae</taxon>
        <taxon>Acer</taxon>
    </lineage>
</organism>
<feature type="transmembrane region" description="Helical" evidence="3">
    <location>
        <begin position="37"/>
        <end position="58"/>
    </location>
</feature>
<dbReference type="AlphaFoldDB" id="A0A5C7HM15"/>
<dbReference type="Proteomes" id="UP000323000">
    <property type="component" value="Chromosome 8"/>
</dbReference>
<dbReference type="Gene3D" id="3.30.200.20">
    <property type="entry name" value="Phosphorylase Kinase, domain 1"/>
    <property type="match status" value="1"/>
</dbReference>
<evidence type="ECO:0000256" key="3">
    <source>
        <dbReference type="SAM" id="Phobius"/>
    </source>
</evidence>
<keyword evidence="3" id="KW-1133">Transmembrane helix</keyword>
<dbReference type="GO" id="GO:0005524">
    <property type="term" value="F:ATP binding"/>
    <property type="evidence" value="ECO:0007669"/>
    <property type="project" value="UniProtKB-KW"/>
</dbReference>
<dbReference type="SUPFAM" id="SSF56112">
    <property type="entry name" value="Protein kinase-like (PK-like)"/>
    <property type="match status" value="1"/>
</dbReference>
<evidence type="ECO:0000256" key="1">
    <source>
        <dbReference type="ARBA" id="ARBA00022741"/>
    </source>
</evidence>
<dbReference type="EMBL" id="VAHF01000008">
    <property type="protein sequence ID" value="TXG57336.1"/>
    <property type="molecule type" value="Genomic_DNA"/>
</dbReference>
<keyword evidence="5" id="KW-1185">Reference proteome</keyword>
<dbReference type="PANTHER" id="PTHR46008:SF2">
    <property type="entry name" value="LEAF RUST 10 DISEASE-RESISTANCE LOCUS RECEPTOR-LIKE PROTEIN KINASE-LIKE 1.4"/>
    <property type="match status" value="1"/>
</dbReference>
<sequence>MSENQLSKAVKKQKTSPNTTNIVFLQRGCCEKVNNSFFWSLGIGIGGLVALIVVLSNFTKRHKKRKYASSNFHSSSVLSSKSDLEAGNVYLGVPIFSYSELAEATNNFSLEKELGEGGFGTVYYGKKLQLENLEMDGKLRSNVYTSTITEGLSSL</sequence>
<name>A0A5C7HM15_9ROSI</name>
<protein>
    <recommendedName>
        <fullName evidence="6">Protein kinase domain-containing protein</fullName>
    </recommendedName>
</protein>
<keyword evidence="3" id="KW-0812">Transmembrane</keyword>
<comment type="caution">
    <text evidence="4">The sequence shown here is derived from an EMBL/GenBank/DDBJ whole genome shotgun (WGS) entry which is preliminary data.</text>
</comment>
<evidence type="ECO:0000313" key="4">
    <source>
        <dbReference type="EMBL" id="TXG57336.1"/>
    </source>
</evidence>
<dbReference type="GO" id="GO:0016301">
    <property type="term" value="F:kinase activity"/>
    <property type="evidence" value="ECO:0007669"/>
    <property type="project" value="TreeGrafter"/>
</dbReference>
<keyword evidence="2" id="KW-0067">ATP-binding</keyword>
<accession>A0A5C7HM15</accession>
<dbReference type="PANTHER" id="PTHR46008">
    <property type="entry name" value="LEAF RUST 10 DISEASE-RESISTANCE LOCUS RECEPTOR-LIKE PROTEIN KINASE-LIKE 1.4"/>
    <property type="match status" value="1"/>
</dbReference>
<dbReference type="InterPro" id="IPR011009">
    <property type="entry name" value="Kinase-like_dom_sf"/>
</dbReference>
<evidence type="ECO:0000313" key="5">
    <source>
        <dbReference type="Proteomes" id="UP000323000"/>
    </source>
</evidence>
<dbReference type="OrthoDB" id="1731161at2759"/>